<feature type="domain" description="PPIase FKBP-type" evidence="11">
    <location>
        <begin position="179"/>
        <end position="256"/>
    </location>
</feature>
<comment type="catalytic activity">
    <reaction evidence="1 9">
        <text>[protein]-peptidylproline (omega=180) = [protein]-peptidylproline (omega=0)</text>
        <dbReference type="Rhea" id="RHEA:16237"/>
        <dbReference type="Rhea" id="RHEA-COMP:10747"/>
        <dbReference type="Rhea" id="RHEA-COMP:10748"/>
        <dbReference type="ChEBI" id="CHEBI:83833"/>
        <dbReference type="ChEBI" id="CHEBI:83834"/>
        <dbReference type="EC" id="5.2.1.8"/>
    </reaction>
</comment>
<dbReference type="InterPro" id="IPR027304">
    <property type="entry name" value="Trigger_fact/SurA_dom_sf"/>
</dbReference>
<keyword evidence="7 9" id="KW-0413">Isomerase</keyword>
<accession>A0A523UNV3</accession>
<comment type="subcellular location">
    <subcellularLocation>
        <location evidence="9">Cytoplasm</location>
    </subcellularLocation>
    <text evidence="9">About half TF is bound to the ribosome near the polypeptide exit tunnel while the other half is free in the cytoplasm.</text>
</comment>
<dbReference type="SUPFAM" id="SSF54534">
    <property type="entry name" value="FKBP-like"/>
    <property type="match status" value="1"/>
</dbReference>
<evidence type="ECO:0000256" key="2">
    <source>
        <dbReference type="ARBA" id="ARBA00005464"/>
    </source>
</evidence>
<dbReference type="Pfam" id="PF05697">
    <property type="entry name" value="Trigger_N"/>
    <property type="match status" value="1"/>
</dbReference>
<dbReference type="SUPFAM" id="SSF102735">
    <property type="entry name" value="Trigger factor ribosome-binding domain"/>
    <property type="match status" value="1"/>
</dbReference>
<dbReference type="InterPro" id="IPR008880">
    <property type="entry name" value="Trigger_fac_C"/>
</dbReference>
<dbReference type="GO" id="GO:0003755">
    <property type="term" value="F:peptidyl-prolyl cis-trans isomerase activity"/>
    <property type="evidence" value="ECO:0007669"/>
    <property type="project" value="UniProtKB-UniRule"/>
</dbReference>
<dbReference type="Gene3D" id="3.10.50.40">
    <property type="match status" value="1"/>
</dbReference>
<dbReference type="Pfam" id="PF05698">
    <property type="entry name" value="Trigger_C"/>
    <property type="match status" value="1"/>
</dbReference>
<sequence>MGVRVPPLARIATLGLLLRYERMSLDISVEQIKSWKIALKIKSDATPVEREIERLYGEYAHKAEIPGFRKGKAPRDLVKARYGKSIESEAVENAIPSVYRQAIKEKDVNPITQAEIDEVNFEPSKELSFKATFEIVPEFEVKDYEGLSITNKDAKPSKDAIEKRIEALRQMNANLEPVKREARTGDLIVVDYRIMDEKKHPVPDGRVSNYSLLLGETGQKELDEGLLGVKAGDDREVLISFSPQVPLKGVAGKKLPVRVKIKEVKERLVPELNEAFARDIGADSLKELIRKVTEELSEKTRRRVRAEWEKEVTDGLIERNRFEPPQSLVETFVSDAGVKDYENAVWLAKRVILLEKLAKALDISAEQEDVNRRVEKIAEDLGFDFRVMRDKLEIRGRIEQIKSSIKREKVLDYLIDKAKKR</sequence>
<feature type="domain" description="Trigger factor ribosome-binding bacterial" evidence="12">
    <location>
        <begin position="27"/>
        <end position="168"/>
    </location>
</feature>
<evidence type="ECO:0000256" key="10">
    <source>
        <dbReference type="SAM" id="Coils"/>
    </source>
</evidence>
<evidence type="ECO:0000256" key="3">
    <source>
        <dbReference type="ARBA" id="ARBA00013194"/>
    </source>
</evidence>
<evidence type="ECO:0000256" key="5">
    <source>
        <dbReference type="ARBA" id="ARBA00023110"/>
    </source>
</evidence>
<dbReference type="GO" id="GO:0051083">
    <property type="term" value="P:'de novo' cotranslational protein folding"/>
    <property type="evidence" value="ECO:0007669"/>
    <property type="project" value="TreeGrafter"/>
</dbReference>
<evidence type="ECO:0000256" key="7">
    <source>
        <dbReference type="ARBA" id="ARBA00023235"/>
    </source>
</evidence>
<dbReference type="PIRSF" id="PIRSF003095">
    <property type="entry name" value="Trigger_factor"/>
    <property type="match status" value="1"/>
</dbReference>
<dbReference type="NCBIfam" id="TIGR00115">
    <property type="entry name" value="tig"/>
    <property type="match status" value="1"/>
</dbReference>
<proteinExistence type="inferred from homology"/>
<dbReference type="GO" id="GO:0044183">
    <property type="term" value="F:protein folding chaperone"/>
    <property type="evidence" value="ECO:0007669"/>
    <property type="project" value="TreeGrafter"/>
</dbReference>
<keyword evidence="9" id="KW-0963">Cytoplasm</keyword>
<dbReference type="PANTHER" id="PTHR30560:SF3">
    <property type="entry name" value="TRIGGER FACTOR-LIKE PROTEIN TIG, CHLOROPLASTIC"/>
    <property type="match status" value="1"/>
</dbReference>
<keyword evidence="9" id="KW-0131">Cell cycle</keyword>
<feature type="coiled-coil region" evidence="10">
    <location>
        <begin position="282"/>
        <end position="309"/>
    </location>
</feature>
<dbReference type="GO" id="GO:0051301">
    <property type="term" value="P:cell division"/>
    <property type="evidence" value="ECO:0007669"/>
    <property type="project" value="UniProtKB-KW"/>
</dbReference>
<dbReference type="Proteomes" id="UP000315525">
    <property type="component" value="Unassembled WGS sequence"/>
</dbReference>
<dbReference type="AlphaFoldDB" id="A0A523UNV3"/>
<dbReference type="InterPro" id="IPR036611">
    <property type="entry name" value="Trigger_fac_ribosome-bd_sf"/>
</dbReference>
<dbReference type="InterPro" id="IPR037041">
    <property type="entry name" value="Trigger_fac_C_sf"/>
</dbReference>
<comment type="function">
    <text evidence="9">Involved in protein export. Acts as a chaperone by maintaining the newly synthesized protein in an open conformation. Functions as a peptidyl-prolyl cis-trans isomerase.</text>
</comment>
<dbReference type="EC" id="5.2.1.8" evidence="3 9"/>
<keyword evidence="10" id="KW-0175">Coiled coil</keyword>
<organism evidence="14 15">
    <name type="scientific">candidate division TA06 bacterium</name>
    <dbReference type="NCBI Taxonomy" id="2250710"/>
    <lineage>
        <taxon>Bacteria</taxon>
        <taxon>Bacteria division TA06</taxon>
    </lineage>
</organism>
<dbReference type="GO" id="GO:0005737">
    <property type="term" value="C:cytoplasm"/>
    <property type="evidence" value="ECO:0007669"/>
    <property type="project" value="UniProtKB-SubCell"/>
</dbReference>
<evidence type="ECO:0000313" key="15">
    <source>
        <dbReference type="Proteomes" id="UP000315525"/>
    </source>
</evidence>
<keyword evidence="9" id="KW-0132">Cell division</keyword>
<comment type="domain">
    <text evidence="9">Consists of 3 domains; the N-terminus binds the ribosome, the middle domain has PPIase activity, while the C-terminus has intrinsic chaperone activity on its own.</text>
</comment>
<evidence type="ECO:0000313" key="14">
    <source>
        <dbReference type="EMBL" id="TET44233.1"/>
    </source>
</evidence>
<dbReference type="GO" id="GO:0043335">
    <property type="term" value="P:protein unfolding"/>
    <property type="evidence" value="ECO:0007669"/>
    <property type="project" value="TreeGrafter"/>
</dbReference>
<evidence type="ECO:0000259" key="12">
    <source>
        <dbReference type="Pfam" id="PF05697"/>
    </source>
</evidence>
<dbReference type="Pfam" id="PF00254">
    <property type="entry name" value="FKBP_C"/>
    <property type="match status" value="1"/>
</dbReference>
<evidence type="ECO:0000256" key="1">
    <source>
        <dbReference type="ARBA" id="ARBA00000971"/>
    </source>
</evidence>
<feature type="domain" description="Trigger factor C-terminal" evidence="13">
    <location>
        <begin position="349"/>
        <end position="415"/>
    </location>
</feature>
<gene>
    <name evidence="9 14" type="primary">tig</name>
    <name evidence="14" type="ORF">E3J62_11015</name>
</gene>
<evidence type="ECO:0000256" key="6">
    <source>
        <dbReference type="ARBA" id="ARBA00023186"/>
    </source>
</evidence>
<dbReference type="EMBL" id="SOJN01000133">
    <property type="protein sequence ID" value="TET44233.1"/>
    <property type="molecule type" value="Genomic_DNA"/>
</dbReference>
<dbReference type="Gene3D" id="3.30.70.1050">
    <property type="entry name" value="Trigger factor ribosome-binding domain"/>
    <property type="match status" value="1"/>
</dbReference>
<comment type="similarity">
    <text evidence="2 9">Belongs to the FKBP-type PPIase family. Tig subfamily.</text>
</comment>
<evidence type="ECO:0000256" key="4">
    <source>
        <dbReference type="ARBA" id="ARBA00016902"/>
    </source>
</evidence>
<reference evidence="14 15" key="1">
    <citation type="submission" date="2019-03" db="EMBL/GenBank/DDBJ databases">
        <title>Metabolic potential of uncultured bacteria and archaea associated with petroleum seepage in deep-sea sediments.</title>
        <authorList>
            <person name="Dong X."/>
            <person name="Hubert C."/>
        </authorList>
    </citation>
    <scope>NUCLEOTIDE SEQUENCE [LARGE SCALE GENOMIC DNA]</scope>
    <source>
        <strain evidence="14">E44_bin18</strain>
    </source>
</reference>
<dbReference type="Gene3D" id="1.10.3120.10">
    <property type="entry name" value="Trigger factor, C-terminal domain"/>
    <property type="match status" value="2"/>
</dbReference>
<keyword evidence="5 9" id="KW-0697">Rotamase</keyword>
<dbReference type="InterPro" id="IPR001179">
    <property type="entry name" value="PPIase_FKBP_dom"/>
</dbReference>
<dbReference type="SUPFAM" id="SSF109998">
    <property type="entry name" value="Triger factor/SurA peptide-binding domain-like"/>
    <property type="match status" value="1"/>
</dbReference>
<keyword evidence="6 9" id="KW-0143">Chaperone</keyword>
<comment type="caution">
    <text evidence="14">The sequence shown here is derived from an EMBL/GenBank/DDBJ whole genome shotgun (WGS) entry which is preliminary data.</text>
</comment>
<dbReference type="InterPro" id="IPR046357">
    <property type="entry name" value="PPIase_dom_sf"/>
</dbReference>
<evidence type="ECO:0000256" key="8">
    <source>
        <dbReference type="ARBA" id="ARBA00029986"/>
    </source>
</evidence>
<dbReference type="HAMAP" id="MF_00303">
    <property type="entry name" value="Trigger_factor_Tig"/>
    <property type="match status" value="1"/>
</dbReference>
<evidence type="ECO:0000256" key="9">
    <source>
        <dbReference type="HAMAP-Rule" id="MF_00303"/>
    </source>
</evidence>
<name>A0A523UNV3_UNCT6</name>
<evidence type="ECO:0000259" key="11">
    <source>
        <dbReference type="Pfam" id="PF00254"/>
    </source>
</evidence>
<dbReference type="GO" id="GO:0015031">
    <property type="term" value="P:protein transport"/>
    <property type="evidence" value="ECO:0007669"/>
    <property type="project" value="UniProtKB-UniRule"/>
</dbReference>
<dbReference type="InterPro" id="IPR005215">
    <property type="entry name" value="Trig_fac"/>
</dbReference>
<dbReference type="InterPro" id="IPR008881">
    <property type="entry name" value="Trigger_fac_ribosome-bd_bac"/>
</dbReference>
<protein>
    <recommendedName>
        <fullName evidence="4 9">Trigger factor</fullName>
        <shortName evidence="9">TF</shortName>
        <ecNumber evidence="3 9">5.2.1.8</ecNumber>
    </recommendedName>
    <alternativeName>
        <fullName evidence="8 9">PPIase</fullName>
    </alternativeName>
</protein>
<dbReference type="GO" id="GO:0043022">
    <property type="term" value="F:ribosome binding"/>
    <property type="evidence" value="ECO:0007669"/>
    <property type="project" value="TreeGrafter"/>
</dbReference>
<evidence type="ECO:0000259" key="13">
    <source>
        <dbReference type="Pfam" id="PF05698"/>
    </source>
</evidence>
<dbReference type="PANTHER" id="PTHR30560">
    <property type="entry name" value="TRIGGER FACTOR CHAPERONE AND PEPTIDYL-PROLYL CIS/TRANS ISOMERASE"/>
    <property type="match status" value="1"/>
</dbReference>